<reference evidence="7" key="1">
    <citation type="submission" date="2018-06" db="EMBL/GenBank/DDBJ databases">
        <authorList>
            <person name="Khan S.A."/>
        </authorList>
    </citation>
    <scope>NUCLEOTIDE SEQUENCE [LARGE SCALE GENOMIC DNA]</scope>
    <source>
        <strain evidence="7">DB-1506</strain>
    </source>
</reference>
<protein>
    <submittedName>
        <fullName evidence="6">Cytochrome c</fullName>
    </submittedName>
</protein>
<dbReference type="InterPro" id="IPR009056">
    <property type="entry name" value="Cyt_c-like_dom"/>
</dbReference>
<feature type="domain" description="Cytochrome c" evidence="5">
    <location>
        <begin position="35"/>
        <end position="132"/>
    </location>
</feature>
<organism evidence="6 7">
    <name type="scientific">Roseicella frigidaeris</name>
    <dbReference type="NCBI Taxonomy" id="2230885"/>
    <lineage>
        <taxon>Bacteria</taxon>
        <taxon>Pseudomonadati</taxon>
        <taxon>Pseudomonadota</taxon>
        <taxon>Alphaproteobacteria</taxon>
        <taxon>Acetobacterales</taxon>
        <taxon>Roseomonadaceae</taxon>
        <taxon>Roseicella</taxon>
    </lineage>
</organism>
<evidence type="ECO:0000313" key="7">
    <source>
        <dbReference type="Proteomes" id="UP000249065"/>
    </source>
</evidence>
<name>A0A327LYN8_9PROT</name>
<keyword evidence="7" id="KW-1185">Reference proteome</keyword>
<dbReference type="GO" id="GO:0009055">
    <property type="term" value="F:electron transfer activity"/>
    <property type="evidence" value="ECO:0007669"/>
    <property type="project" value="InterPro"/>
</dbReference>
<dbReference type="GO" id="GO:0020037">
    <property type="term" value="F:heme binding"/>
    <property type="evidence" value="ECO:0007669"/>
    <property type="project" value="InterPro"/>
</dbReference>
<dbReference type="Pfam" id="PF13442">
    <property type="entry name" value="Cytochrome_CBB3"/>
    <property type="match status" value="1"/>
</dbReference>
<proteinExistence type="predicted"/>
<dbReference type="PANTHER" id="PTHR35008">
    <property type="entry name" value="BLL4482 PROTEIN-RELATED"/>
    <property type="match status" value="1"/>
</dbReference>
<keyword evidence="1 4" id="KW-0349">Heme</keyword>
<dbReference type="Gene3D" id="1.10.760.10">
    <property type="entry name" value="Cytochrome c-like domain"/>
    <property type="match status" value="1"/>
</dbReference>
<evidence type="ECO:0000256" key="2">
    <source>
        <dbReference type="ARBA" id="ARBA00022723"/>
    </source>
</evidence>
<evidence type="ECO:0000313" key="6">
    <source>
        <dbReference type="EMBL" id="RAI55237.1"/>
    </source>
</evidence>
<dbReference type="EMBL" id="QLIX01000035">
    <property type="protein sequence ID" value="RAI55237.1"/>
    <property type="molecule type" value="Genomic_DNA"/>
</dbReference>
<dbReference type="AlphaFoldDB" id="A0A327LYN8"/>
<sequence length="150" mass="16053">MLLAAGLAGLVASLGGAWLLTPGGQNRTVAGVDAATLARGQQLYTQHCASCHGAELEGQPNWRQRRADGRLPAPPHDASGHTWHHSDAQLFELTKRGPAGLVPGYETDMPAFGDVLDDKQIRAVLLFIKSTWPADIRARQEALGTAGQRR</sequence>
<dbReference type="Proteomes" id="UP000249065">
    <property type="component" value="Unassembled WGS sequence"/>
</dbReference>
<dbReference type="OrthoDB" id="9811281at2"/>
<evidence type="ECO:0000256" key="1">
    <source>
        <dbReference type="ARBA" id="ARBA00022617"/>
    </source>
</evidence>
<accession>A0A327LYN8</accession>
<evidence type="ECO:0000256" key="3">
    <source>
        <dbReference type="ARBA" id="ARBA00023004"/>
    </source>
</evidence>
<gene>
    <name evidence="6" type="ORF">DOO78_24615</name>
</gene>
<comment type="caution">
    <text evidence="6">The sequence shown here is derived from an EMBL/GenBank/DDBJ whole genome shotgun (WGS) entry which is preliminary data.</text>
</comment>
<evidence type="ECO:0000256" key="4">
    <source>
        <dbReference type="PROSITE-ProRule" id="PRU00433"/>
    </source>
</evidence>
<keyword evidence="3 4" id="KW-0408">Iron</keyword>
<keyword evidence="2 4" id="KW-0479">Metal-binding</keyword>
<dbReference type="InterPro" id="IPR036909">
    <property type="entry name" value="Cyt_c-like_dom_sf"/>
</dbReference>
<dbReference type="PANTHER" id="PTHR35008:SF4">
    <property type="entry name" value="BLL4482 PROTEIN"/>
    <property type="match status" value="1"/>
</dbReference>
<dbReference type="InterPro" id="IPR051459">
    <property type="entry name" value="Cytochrome_c-type_DH"/>
</dbReference>
<dbReference type="GO" id="GO:0046872">
    <property type="term" value="F:metal ion binding"/>
    <property type="evidence" value="ECO:0007669"/>
    <property type="project" value="UniProtKB-KW"/>
</dbReference>
<dbReference type="PROSITE" id="PS51007">
    <property type="entry name" value="CYTC"/>
    <property type="match status" value="1"/>
</dbReference>
<dbReference type="SUPFAM" id="SSF46626">
    <property type="entry name" value="Cytochrome c"/>
    <property type="match status" value="1"/>
</dbReference>
<evidence type="ECO:0000259" key="5">
    <source>
        <dbReference type="PROSITE" id="PS51007"/>
    </source>
</evidence>